<sequence>MKLFARKDIEEAAALVYRHMPPTPQYVWPQLCEMAGATVWIKHENHTPVGAFKVRGGITFMDWLRRSRPETTGIVTATRGNHGQSQARAARTAGLEAQIIVPHGNSVEKNAAMRAWGGKVIEFGRDFDEARSEARRLAAEAGSFLVPAFHKEIVLGVATYALELFTAAPDLDAVYVPIGCGSGICGVIAARETLGLKTEVIGVVSTHAPAAKLSFEAGRPIQTETALTFADGMAVRVPVEEAFAIYAKGASRIVAVSDDEVAEAMRLLYRATHNVAEGAGAAPLAALLKEGAAMRGRKIGLILSGANVDADVFQKVLAGETPSVT</sequence>
<dbReference type="InterPro" id="IPR050147">
    <property type="entry name" value="Ser/Thr_Dehydratase"/>
</dbReference>
<keyword evidence="2" id="KW-0663">Pyridoxal phosphate</keyword>
<keyword evidence="5" id="KW-1185">Reference proteome</keyword>
<organism evidence="4 5">
    <name type="scientific">Sinorhizobium alkalisoli</name>
    <dbReference type="NCBI Taxonomy" id="1752398"/>
    <lineage>
        <taxon>Bacteria</taxon>
        <taxon>Pseudomonadati</taxon>
        <taxon>Pseudomonadota</taxon>
        <taxon>Alphaproteobacteria</taxon>
        <taxon>Hyphomicrobiales</taxon>
        <taxon>Rhizobiaceae</taxon>
        <taxon>Sinorhizobium/Ensifer group</taxon>
        <taxon>Sinorhizobium</taxon>
    </lineage>
</organism>
<proteinExistence type="predicted"/>
<dbReference type="EMBL" id="LYBW01000045">
    <property type="protein sequence ID" value="ODR92309.1"/>
    <property type="molecule type" value="Genomic_DNA"/>
</dbReference>
<dbReference type="OrthoDB" id="9811476at2"/>
<name>A0A1E3VFE2_9HYPH</name>
<dbReference type="GO" id="GO:0009097">
    <property type="term" value="P:isoleucine biosynthetic process"/>
    <property type="evidence" value="ECO:0007669"/>
    <property type="project" value="TreeGrafter"/>
</dbReference>
<comment type="cofactor">
    <cofactor evidence="1">
        <name>pyridoxal 5'-phosphate</name>
        <dbReference type="ChEBI" id="CHEBI:597326"/>
    </cofactor>
</comment>
<evidence type="ECO:0000256" key="2">
    <source>
        <dbReference type="ARBA" id="ARBA00022898"/>
    </source>
</evidence>
<dbReference type="Gene3D" id="3.40.50.1100">
    <property type="match status" value="2"/>
</dbReference>
<dbReference type="GO" id="GO:0003941">
    <property type="term" value="F:L-serine ammonia-lyase activity"/>
    <property type="evidence" value="ECO:0007669"/>
    <property type="project" value="TreeGrafter"/>
</dbReference>
<gene>
    <name evidence="4" type="ORF">A8M32_05665</name>
</gene>
<dbReference type="STRING" id="1752398.A8M32_05665"/>
<dbReference type="NCBIfam" id="NF004771">
    <property type="entry name" value="PRK06110.1"/>
    <property type="match status" value="1"/>
</dbReference>
<evidence type="ECO:0000313" key="4">
    <source>
        <dbReference type="EMBL" id="ODR92309.1"/>
    </source>
</evidence>
<dbReference type="GO" id="GO:0006567">
    <property type="term" value="P:L-threonine catabolic process"/>
    <property type="evidence" value="ECO:0007669"/>
    <property type="project" value="TreeGrafter"/>
</dbReference>
<comment type="caution">
    <text evidence="4">The sequence shown here is derived from an EMBL/GenBank/DDBJ whole genome shotgun (WGS) entry which is preliminary data.</text>
</comment>
<protein>
    <submittedName>
        <fullName evidence="4">Uncharacterized protein</fullName>
    </submittedName>
</protein>
<dbReference type="CDD" id="cd01562">
    <property type="entry name" value="Thr-dehyd"/>
    <property type="match status" value="1"/>
</dbReference>
<dbReference type="SUPFAM" id="SSF53686">
    <property type="entry name" value="Tryptophan synthase beta subunit-like PLP-dependent enzymes"/>
    <property type="match status" value="1"/>
</dbReference>
<accession>A0A1E3VFE2</accession>
<dbReference type="PANTHER" id="PTHR48078:SF7">
    <property type="entry name" value="BLL6502 PROTEIN"/>
    <property type="match status" value="1"/>
</dbReference>
<reference evidence="5" key="1">
    <citation type="submission" date="2016-05" db="EMBL/GenBank/DDBJ databases">
        <authorList>
            <person name="Li Y."/>
        </authorList>
    </citation>
    <scope>NUCLEOTIDE SEQUENCE [LARGE SCALE GENOMIC DNA]</scope>
    <source>
        <strain evidence="5">YIC4027</strain>
    </source>
</reference>
<dbReference type="InterPro" id="IPR001926">
    <property type="entry name" value="TrpB-like_PALP"/>
</dbReference>
<dbReference type="PANTHER" id="PTHR48078">
    <property type="entry name" value="THREONINE DEHYDRATASE, MITOCHONDRIAL-RELATED"/>
    <property type="match status" value="1"/>
</dbReference>
<keyword evidence="3" id="KW-0456">Lyase</keyword>
<dbReference type="GO" id="GO:0004794">
    <property type="term" value="F:threonine deaminase activity"/>
    <property type="evidence" value="ECO:0007669"/>
    <property type="project" value="TreeGrafter"/>
</dbReference>
<dbReference type="GO" id="GO:0006565">
    <property type="term" value="P:L-serine catabolic process"/>
    <property type="evidence" value="ECO:0007669"/>
    <property type="project" value="TreeGrafter"/>
</dbReference>
<evidence type="ECO:0000256" key="3">
    <source>
        <dbReference type="ARBA" id="ARBA00023239"/>
    </source>
</evidence>
<dbReference type="InterPro" id="IPR036052">
    <property type="entry name" value="TrpB-like_PALP_sf"/>
</dbReference>
<dbReference type="AlphaFoldDB" id="A0A1E3VFE2"/>
<evidence type="ECO:0000313" key="5">
    <source>
        <dbReference type="Proteomes" id="UP000094342"/>
    </source>
</evidence>
<dbReference type="RefSeq" id="WP_069457440.1">
    <property type="nucleotide sequence ID" value="NZ_CP034909.1"/>
</dbReference>
<evidence type="ECO:0000256" key="1">
    <source>
        <dbReference type="ARBA" id="ARBA00001933"/>
    </source>
</evidence>
<dbReference type="Pfam" id="PF00291">
    <property type="entry name" value="PALP"/>
    <property type="match status" value="1"/>
</dbReference>
<dbReference type="Proteomes" id="UP000094342">
    <property type="component" value="Unassembled WGS sequence"/>
</dbReference>